<evidence type="ECO:0000313" key="4">
    <source>
        <dbReference type="EMBL" id="KAK9863226.1"/>
    </source>
</evidence>
<feature type="region of interest" description="Disordered" evidence="2">
    <location>
        <begin position="65"/>
        <end position="85"/>
    </location>
</feature>
<dbReference type="InterPro" id="IPR003595">
    <property type="entry name" value="Tyr_Pase_cat"/>
</dbReference>
<dbReference type="InterPro" id="IPR000387">
    <property type="entry name" value="Tyr_Pase_dom"/>
</dbReference>
<dbReference type="AlphaFoldDB" id="A0AAW1T2J8"/>
<keyword evidence="1" id="KW-0378">Hydrolase</keyword>
<dbReference type="InterPro" id="IPR029021">
    <property type="entry name" value="Prot-tyrosine_phosphatase-like"/>
</dbReference>
<dbReference type="PANTHER" id="PTHR43883">
    <property type="entry name" value="SLR0207 PROTEIN"/>
    <property type="match status" value="1"/>
</dbReference>
<dbReference type="EMBL" id="JALJOV010000500">
    <property type="protein sequence ID" value="KAK9863226.1"/>
    <property type="molecule type" value="Genomic_DNA"/>
</dbReference>
<dbReference type="PANTHER" id="PTHR43883:SF1">
    <property type="entry name" value="GLUCONOKINASE"/>
    <property type="match status" value="1"/>
</dbReference>
<feature type="compositionally biased region" description="Low complexity" evidence="2">
    <location>
        <begin position="73"/>
        <end position="85"/>
    </location>
</feature>
<comment type="caution">
    <text evidence="4">The sequence shown here is derived from an EMBL/GenBank/DDBJ whole genome shotgun (WGS) entry which is preliminary data.</text>
</comment>
<dbReference type="InterPro" id="IPR057023">
    <property type="entry name" value="PTP-SAK"/>
</dbReference>
<dbReference type="SMART" id="SM00404">
    <property type="entry name" value="PTPc_motif"/>
    <property type="match status" value="1"/>
</dbReference>
<dbReference type="Gene3D" id="3.90.190.10">
    <property type="entry name" value="Protein tyrosine phosphatase superfamily"/>
    <property type="match status" value="1"/>
</dbReference>
<proteinExistence type="predicted"/>
<evidence type="ECO:0000256" key="1">
    <source>
        <dbReference type="ARBA" id="ARBA00022801"/>
    </source>
</evidence>
<evidence type="ECO:0000259" key="3">
    <source>
        <dbReference type="PROSITE" id="PS50056"/>
    </source>
</evidence>
<dbReference type="Pfam" id="PF09414">
    <property type="entry name" value="RNA_ligase"/>
    <property type="match status" value="1"/>
</dbReference>
<organism evidence="4 5">
    <name type="scientific">Apatococcus fuscideae</name>
    <dbReference type="NCBI Taxonomy" id="2026836"/>
    <lineage>
        <taxon>Eukaryota</taxon>
        <taxon>Viridiplantae</taxon>
        <taxon>Chlorophyta</taxon>
        <taxon>core chlorophytes</taxon>
        <taxon>Trebouxiophyceae</taxon>
        <taxon>Chlorellales</taxon>
        <taxon>Chlorellaceae</taxon>
        <taxon>Apatococcus</taxon>
    </lineage>
</organism>
<dbReference type="GO" id="GO:0016791">
    <property type="term" value="F:phosphatase activity"/>
    <property type="evidence" value="ECO:0007669"/>
    <property type="project" value="UniProtKB-ARBA"/>
</dbReference>
<dbReference type="Gene3D" id="3.30.470.30">
    <property type="entry name" value="DNA ligase/mRNA capping enzyme"/>
    <property type="match status" value="1"/>
</dbReference>
<evidence type="ECO:0000313" key="5">
    <source>
        <dbReference type="Proteomes" id="UP001485043"/>
    </source>
</evidence>
<dbReference type="Gene3D" id="3.40.50.300">
    <property type="entry name" value="P-loop containing nucleotide triphosphate hydrolases"/>
    <property type="match status" value="1"/>
</dbReference>
<dbReference type="Pfam" id="PF13671">
    <property type="entry name" value="AAA_33"/>
    <property type="match status" value="1"/>
</dbReference>
<dbReference type="InterPro" id="IPR027417">
    <property type="entry name" value="P-loop_NTPase"/>
</dbReference>
<dbReference type="SUPFAM" id="SSF56091">
    <property type="entry name" value="DNA ligase/mRNA capping enzyme, catalytic domain"/>
    <property type="match status" value="1"/>
</dbReference>
<protein>
    <recommendedName>
        <fullName evidence="3">Tyrosine specific protein phosphatases domain-containing protein</fullName>
    </recommendedName>
</protein>
<dbReference type="SUPFAM" id="SSF52799">
    <property type="entry name" value="(Phosphotyrosine protein) phosphatases II"/>
    <property type="match status" value="1"/>
</dbReference>
<dbReference type="InterPro" id="IPR052732">
    <property type="entry name" value="Cell-binding_unc_protein"/>
</dbReference>
<dbReference type="Pfam" id="PF22784">
    <property type="entry name" value="PTP-SAK"/>
    <property type="match status" value="1"/>
</dbReference>
<dbReference type="PROSITE" id="PS50056">
    <property type="entry name" value="TYR_PHOSPHATASE_2"/>
    <property type="match status" value="1"/>
</dbReference>
<sequence length="845" mass="92517">MYSCKPCGGELVVTVSNTIAVASSALNNKQRLRAASFGSRCSQAAEGTRRVYNLVVAAGSLRTALQQASPHRPTQQPDMPEQQPQQHSRAAWVACVWNEANALRLQHGLSLKDFHISLQAPRNQPEPHSLACLMDDSPWPTDEGHLVMMCRAAYQAGLEVPWVRFATQLCRHYPDKAQGWCILGDAAAHSARCKLAMAAYHNCWGRSHDAKVRKYCLQGMAKASTHTAWGPIFTEAELNEMPQPLRSPLFACAWDAALGNHAAASPILPATAMFVPSGLRLPRFLSWILPFRLAAGATPKSATEIAALKSMGIQHVYTLTEEEPLPASFFGPGGPQHTFSPVPNGQAPTFTQVDLFLEAVAAPGACVLVHCGGGKGRAGTFAACCLAMLGSSPPPDLTAQHPLLSAQEAIRVVRHLRPGSIETQQQEAFVQAWVKHRWQLRPSEPLAEPQGIPLEIQGRLSLAETRLMMLVGLPGSGKSWFAQALAKRRRIVIISQDDSRSRSACESQLGASIKTADLTVLDRCNASRADRKIWLDIAGGPETTLCVVFCYGRELCLQRGDRRLNHPTLRPGRMTNAMDQMTRMFEPPSLQEGFGAVANVRCHAAAFGLAVQLGGPLPLHKFPRTEHLVNLGAATSDDLIHPSPAGEVLQGDLVVEEKVDGACMGISLASDTSILVQNRNRFVTSKTHAQFARLGGWVEARREQLLQLLHRDEQFPERFMLFGEWVAATHAIHYTALPDLFLAFDLYDRLEDAFVSRPVLSDLVKDTDIKQVPLMVGNPMGMSIAALCQLTHEQSAYHDGPVEGLYVRLQGGGHTLQRYKIVRADFAPGNSEWKKQTIMNRLQEA</sequence>
<dbReference type="Proteomes" id="UP001485043">
    <property type="component" value="Unassembled WGS sequence"/>
</dbReference>
<accession>A0AAW1T2J8</accession>
<reference evidence="4 5" key="1">
    <citation type="journal article" date="2024" name="Nat. Commun.">
        <title>Phylogenomics reveals the evolutionary origins of lichenization in chlorophyte algae.</title>
        <authorList>
            <person name="Puginier C."/>
            <person name="Libourel C."/>
            <person name="Otte J."/>
            <person name="Skaloud P."/>
            <person name="Haon M."/>
            <person name="Grisel S."/>
            <person name="Petersen M."/>
            <person name="Berrin J.G."/>
            <person name="Delaux P.M."/>
            <person name="Dal Grande F."/>
            <person name="Keller J."/>
        </authorList>
    </citation>
    <scope>NUCLEOTIDE SEQUENCE [LARGE SCALE GENOMIC DNA]</scope>
    <source>
        <strain evidence="4 5">SAG 2523</strain>
    </source>
</reference>
<evidence type="ECO:0000256" key="2">
    <source>
        <dbReference type="SAM" id="MobiDB-lite"/>
    </source>
</evidence>
<keyword evidence="5" id="KW-1185">Reference proteome</keyword>
<gene>
    <name evidence="4" type="ORF">WJX84_008176</name>
</gene>
<name>A0AAW1T2J8_9CHLO</name>
<dbReference type="SUPFAM" id="SSF52540">
    <property type="entry name" value="P-loop containing nucleoside triphosphate hydrolases"/>
    <property type="match status" value="1"/>
</dbReference>
<feature type="domain" description="Tyrosine specific protein phosphatases" evidence="3">
    <location>
        <begin position="347"/>
        <end position="428"/>
    </location>
</feature>
<dbReference type="InterPro" id="IPR021122">
    <property type="entry name" value="RNA_ligase_dom_REL/Rnl2"/>
</dbReference>